<dbReference type="Pfam" id="PF04007">
    <property type="entry name" value="DUF354"/>
    <property type="match status" value="1"/>
</dbReference>
<evidence type="ECO:0008006" key="3">
    <source>
        <dbReference type="Google" id="ProtNLM"/>
    </source>
</evidence>
<evidence type="ECO:0000313" key="2">
    <source>
        <dbReference type="Proteomes" id="UP000199607"/>
    </source>
</evidence>
<proteinExistence type="predicted"/>
<dbReference type="PANTHER" id="PTHR39662">
    <property type="entry name" value="DUF354 DOMAIN-CONTAINING PROTEIN-RELATED"/>
    <property type="match status" value="1"/>
</dbReference>
<keyword evidence="2" id="KW-1185">Reference proteome</keyword>
<dbReference type="EMBL" id="FOTC01000001">
    <property type="protein sequence ID" value="SFK70789.1"/>
    <property type="molecule type" value="Genomic_DNA"/>
</dbReference>
<reference evidence="2" key="1">
    <citation type="submission" date="2016-10" db="EMBL/GenBank/DDBJ databases">
        <authorList>
            <person name="Varghese N."/>
            <person name="Submissions S."/>
        </authorList>
    </citation>
    <scope>NUCLEOTIDE SEQUENCE [LARGE SCALE GENOMIC DNA]</scope>
    <source>
        <strain evidence="2">CGMCC 1.7738</strain>
    </source>
</reference>
<protein>
    <recommendedName>
        <fullName evidence="3">DUF354 domain-containing protein</fullName>
    </recommendedName>
</protein>
<gene>
    <name evidence="1" type="ORF">SAMN04487950_0697</name>
</gene>
<dbReference type="Proteomes" id="UP000199607">
    <property type="component" value="Unassembled WGS sequence"/>
</dbReference>
<dbReference type="InterPro" id="IPR007152">
    <property type="entry name" value="DUF354"/>
</dbReference>
<dbReference type="AlphaFoldDB" id="A0A1I4BS06"/>
<dbReference type="STRING" id="553466.SAMN04487950_0697"/>
<organism evidence="1 2">
    <name type="scientific">Halogranum rubrum</name>
    <dbReference type="NCBI Taxonomy" id="553466"/>
    <lineage>
        <taxon>Archaea</taxon>
        <taxon>Methanobacteriati</taxon>
        <taxon>Methanobacteriota</taxon>
        <taxon>Stenosarchaea group</taxon>
        <taxon>Halobacteria</taxon>
        <taxon>Halobacteriales</taxon>
        <taxon>Haloferacaceae</taxon>
    </lineage>
</organism>
<accession>A0A1I4BS06</accession>
<sequence>MSETTEMTEITEMTDMSEIPETTDMEHRPRLTAEEVARMTDVWVDLASPCHPFFFKSLTDSLTNVRTMVTVREKTETVPLARDVGFDFRTIGKDYEHKTLRKFGIPLRTAQLALQMPKADVALSSRNAMCVLAAKARGVPSIHYTDNDICAYVDGLRSEELYHRLEAQATHNIVPEAFRTEVLTDRGADPDSVHTYDGYKEDVYVATFEADPTFPDRLPFDGEEFIVVRPEALSATYVDAEASIVPEILADATDRGINVVYLPRDSGDHAFADGIDESRLYVPDEALSGLELAWHARCILTGSGTMAREAARMQTPAVSFFPSTRISVDQALIDEGEIYHSRDPEAIVDYVDSLTASDARSDLTTAKRVHREVAELTADLINEEVSD</sequence>
<dbReference type="PANTHER" id="PTHR39662:SF1">
    <property type="entry name" value="DUF354 DOMAIN-CONTAINING PROTEIN"/>
    <property type="match status" value="1"/>
</dbReference>
<name>A0A1I4BS06_9EURY</name>
<evidence type="ECO:0000313" key="1">
    <source>
        <dbReference type="EMBL" id="SFK70789.1"/>
    </source>
</evidence>
<dbReference type="SUPFAM" id="SSF53756">
    <property type="entry name" value="UDP-Glycosyltransferase/glycogen phosphorylase"/>
    <property type="match status" value="1"/>
</dbReference>